<dbReference type="Gene3D" id="3.40.50.720">
    <property type="entry name" value="NAD(P)-binding Rossmann-like Domain"/>
    <property type="match status" value="1"/>
</dbReference>
<evidence type="ECO:0000256" key="4">
    <source>
        <dbReference type="ARBA" id="ARBA00023027"/>
    </source>
</evidence>
<dbReference type="Proteomes" id="UP000050331">
    <property type="component" value="Chromosome"/>
</dbReference>
<dbReference type="Gene3D" id="1.10.8.610">
    <property type="entry name" value="SirC, precorrin-2 dehydrogenase, C-terminal helical domain-like"/>
    <property type="match status" value="1"/>
</dbReference>
<gene>
    <name evidence="8" type="ORF">AOX59_10745</name>
</gene>
<dbReference type="OrthoDB" id="9773765at2"/>
<dbReference type="InterPro" id="IPR006367">
    <property type="entry name" value="Sirohaem_synthase_N"/>
</dbReference>
<dbReference type="InterPro" id="IPR028281">
    <property type="entry name" value="Sirohaem_synthase_central"/>
</dbReference>
<dbReference type="InterPro" id="IPR042518">
    <property type="entry name" value="SirC_C"/>
</dbReference>
<dbReference type="InterPro" id="IPR036291">
    <property type="entry name" value="NAD(P)-bd_dom_sf"/>
</dbReference>
<keyword evidence="9" id="KW-1185">Reference proteome</keyword>
<evidence type="ECO:0000313" key="8">
    <source>
        <dbReference type="EMBL" id="ALX49031.1"/>
    </source>
</evidence>
<dbReference type="NCBIfam" id="NF005222">
    <property type="entry name" value="PRK06718.1"/>
    <property type="match status" value="1"/>
</dbReference>
<protein>
    <recommendedName>
        <fullName evidence="2">precorrin-2 dehydrogenase</fullName>
        <ecNumber evidence="2">1.3.1.76</ecNumber>
    </recommendedName>
</protein>
<keyword evidence="5" id="KW-0627">Porphyrin biosynthesis</keyword>
<dbReference type="PANTHER" id="PTHR35330">
    <property type="entry name" value="SIROHEME BIOSYNTHESIS PROTEIN MET8"/>
    <property type="match status" value="1"/>
</dbReference>
<dbReference type="Pfam" id="PF13241">
    <property type="entry name" value="NAD_binding_7"/>
    <property type="match status" value="1"/>
</dbReference>
<comment type="catalytic activity">
    <reaction evidence="6">
        <text>precorrin-2 + NAD(+) = sirohydrochlorin + NADH + 2 H(+)</text>
        <dbReference type="Rhea" id="RHEA:15613"/>
        <dbReference type="ChEBI" id="CHEBI:15378"/>
        <dbReference type="ChEBI" id="CHEBI:57540"/>
        <dbReference type="ChEBI" id="CHEBI:57945"/>
        <dbReference type="ChEBI" id="CHEBI:58351"/>
        <dbReference type="ChEBI" id="CHEBI:58827"/>
        <dbReference type="EC" id="1.3.1.76"/>
    </reaction>
</comment>
<evidence type="ECO:0000256" key="1">
    <source>
        <dbReference type="ARBA" id="ARBA00005010"/>
    </source>
</evidence>
<reference evidence="8 9" key="1">
    <citation type="submission" date="2016-01" db="EMBL/GenBank/DDBJ databases">
        <title>Complete genome sequence of strain Lentibacillus amyloliquefaciens LAM0015T isolated from saline sediment.</title>
        <authorList>
            <person name="Wang J.-L."/>
            <person name="He M.-X."/>
        </authorList>
    </citation>
    <scope>NUCLEOTIDE SEQUENCE [LARGE SCALE GENOMIC DNA]</scope>
    <source>
        <strain evidence="8 9">LAM0015</strain>
    </source>
</reference>
<dbReference type="KEGG" id="lao:AOX59_10745"/>
<dbReference type="UniPathway" id="UPA00262">
    <property type="reaction ID" value="UER00222"/>
</dbReference>
<dbReference type="STRING" id="1472767.AOX59_10745"/>
<keyword evidence="3" id="KW-0560">Oxidoreductase</keyword>
<keyword evidence="4" id="KW-0520">NAD</keyword>
<feature type="domain" description="Siroheme synthase central" evidence="7">
    <location>
        <begin position="118"/>
        <end position="144"/>
    </location>
</feature>
<sequence>MALTPFMIELKEKNAVIVGGGRVAERRANTLLNNGASLTVVSPDAEEGIMQLAEQGKLVWKQKGFAGNDLGHAFLIVVATDDPAVNESVVKAASPDALINHAADSEQGNVQFPSFFRRGHLSISVSTDGASPMLAAGVKRDLQARYDESYEAYVDFLYACRQHLKQQSSLERSEQRDILRELLSTAYLNSDNQQKMYDYLEALTGRSPL</sequence>
<dbReference type="AlphaFoldDB" id="A0A0U4F0K5"/>
<evidence type="ECO:0000313" key="9">
    <source>
        <dbReference type="Proteomes" id="UP000050331"/>
    </source>
</evidence>
<dbReference type="SUPFAM" id="SSF51735">
    <property type="entry name" value="NAD(P)-binding Rossmann-fold domains"/>
    <property type="match status" value="1"/>
</dbReference>
<organism evidence="8 9">
    <name type="scientific">Lentibacillus amyloliquefaciens</name>
    <dbReference type="NCBI Taxonomy" id="1472767"/>
    <lineage>
        <taxon>Bacteria</taxon>
        <taxon>Bacillati</taxon>
        <taxon>Bacillota</taxon>
        <taxon>Bacilli</taxon>
        <taxon>Bacillales</taxon>
        <taxon>Bacillaceae</taxon>
        <taxon>Lentibacillus</taxon>
    </lineage>
</organism>
<dbReference type="Pfam" id="PF14824">
    <property type="entry name" value="Sirohm_synth_M"/>
    <property type="match status" value="1"/>
</dbReference>
<dbReference type="InterPro" id="IPR028161">
    <property type="entry name" value="Met8-like"/>
</dbReference>
<evidence type="ECO:0000256" key="6">
    <source>
        <dbReference type="ARBA" id="ARBA00047561"/>
    </source>
</evidence>
<evidence type="ECO:0000256" key="5">
    <source>
        <dbReference type="ARBA" id="ARBA00023244"/>
    </source>
</evidence>
<dbReference type="NCBIfam" id="TIGR01470">
    <property type="entry name" value="cysG_Nterm"/>
    <property type="match status" value="1"/>
</dbReference>
<dbReference type="PANTHER" id="PTHR35330:SF1">
    <property type="entry name" value="SIROHEME BIOSYNTHESIS PROTEIN MET8"/>
    <property type="match status" value="1"/>
</dbReference>
<dbReference type="EMBL" id="CP013862">
    <property type="protein sequence ID" value="ALX49031.1"/>
    <property type="molecule type" value="Genomic_DNA"/>
</dbReference>
<dbReference type="SUPFAM" id="SSF75615">
    <property type="entry name" value="Siroheme synthase middle domains-like"/>
    <property type="match status" value="1"/>
</dbReference>
<dbReference type="GO" id="GO:0019354">
    <property type="term" value="P:siroheme biosynthetic process"/>
    <property type="evidence" value="ECO:0007669"/>
    <property type="project" value="UniProtKB-UniPathway"/>
</dbReference>
<evidence type="ECO:0000256" key="2">
    <source>
        <dbReference type="ARBA" id="ARBA00012400"/>
    </source>
</evidence>
<proteinExistence type="predicted"/>
<dbReference type="EC" id="1.3.1.76" evidence="2"/>
<evidence type="ECO:0000259" key="7">
    <source>
        <dbReference type="Pfam" id="PF14824"/>
    </source>
</evidence>
<accession>A0A0U4F0K5</accession>
<dbReference type="Pfam" id="PF22440">
    <property type="entry name" value="SirC_C"/>
    <property type="match status" value="1"/>
</dbReference>
<evidence type="ECO:0000256" key="3">
    <source>
        <dbReference type="ARBA" id="ARBA00023002"/>
    </source>
</evidence>
<comment type="pathway">
    <text evidence="1">Porphyrin-containing compound metabolism; siroheme biosynthesis; sirohydrochlorin from precorrin-2: step 1/1.</text>
</comment>
<name>A0A0U4F0K5_9BACI</name>
<dbReference type="GO" id="GO:0043115">
    <property type="term" value="F:precorrin-2 dehydrogenase activity"/>
    <property type="evidence" value="ECO:0007669"/>
    <property type="project" value="UniProtKB-EC"/>
</dbReference>
<dbReference type="GO" id="GO:0004325">
    <property type="term" value="F:ferrochelatase activity"/>
    <property type="evidence" value="ECO:0007669"/>
    <property type="project" value="InterPro"/>
</dbReference>